<dbReference type="AlphaFoldDB" id="A0A218XAZ5"/>
<proteinExistence type="predicted"/>
<feature type="region of interest" description="Disordered" evidence="1">
    <location>
        <begin position="1"/>
        <end position="22"/>
    </location>
</feature>
<gene>
    <name evidence="2" type="ORF">CDL15_Pgr001969</name>
</gene>
<organism evidence="2 3">
    <name type="scientific">Punica granatum</name>
    <name type="common">Pomegranate</name>
    <dbReference type="NCBI Taxonomy" id="22663"/>
    <lineage>
        <taxon>Eukaryota</taxon>
        <taxon>Viridiplantae</taxon>
        <taxon>Streptophyta</taxon>
        <taxon>Embryophyta</taxon>
        <taxon>Tracheophyta</taxon>
        <taxon>Spermatophyta</taxon>
        <taxon>Magnoliopsida</taxon>
        <taxon>eudicotyledons</taxon>
        <taxon>Gunneridae</taxon>
        <taxon>Pentapetalae</taxon>
        <taxon>rosids</taxon>
        <taxon>malvids</taxon>
        <taxon>Myrtales</taxon>
        <taxon>Lythraceae</taxon>
        <taxon>Punica</taxon>
    </lineage>
</organism>
<comment type="caution">
    <text evidence="2">The sequence shown here is derived from an EMBL/GenBank/DDBJ whole genome shotgun (WGS) entry which is preliminary data.</text>
</comment>
<evidence type="ECO:0000313" key="2">
    <source>
        <dbReference type="EMBL" id="OWM82395.1"/>
    </source>
</evidence>
<protein>
    <submittedName>
        <fullName evidence="2">Uncharacterized protein</fullName>
    </submittedName>
</protein>
<feature type="compositionally biased region" description="Basic residues" evidence="1">
    <location>
        <begin position="1"/>
        <end position="13"/>
    </location>
</feature>
<sequence>MKKSVKTTKKNKNKKEEERGLPGVPGRFLLFLAAELEVGLGLGFGDWSIVEKPAAMVAGSEKGSPDIFIILSGPGGGGN</sequence>
<name>A0A218XAZ5_PUNGR</name>
<accession>A0A218XAZ5</accession>
<dbReference type="EMBL" id="MTKT01002011">
    <property type="protein sequence ID" value="OWM82395.1"/>
    <property type="molecule type" value="Genomic_DNA"/>
</dbReference>
<reference evidence="3" key="1">
    <citation type="journal article" date="2017" name="Plant J.">
        <title>The pomegranate (Punica granatum L.) genome and the genomics of punicalagin biosynthesis.</title>
        <authorList>
            <person name="Qin G."/>
            <person name="Xu C."/>
            <person name="Ming R."/>
            <person name="Tang H."/>
            <person name="Guyot R."/>
            <person name="Kramer E.M."/>
            <person name="Hu Y."/>
            <person name="Yi X."/>
            <person name="Qi Y."/>
            <person name="Xu X."/>
            <person name="Gao Z."/>
            <person name="Pan H."/>
            <person name="Jian J."/>
            <person name="Tian Y."/>
            <person name="Yue Z."/>
            <person name="Xu Y."/>
        </authorList>
    </citation>
    <scope>NUCLEOTIDE SEQUENCE [LARGE SCALE GENOMIC DNA]</scope>
    <source>
        <strain evidence="3">cv. Dabenzi</strain>
    </source>
</reference>
<evidence type="ECO:0000256" key="1">
    <source>
        <dbReference type="SAM" id="MobiDB-lite"/>
    </source>
</evidence>
<evidence type="ECO:0000313" key="3">
    <source>
        <dbReference type="Proteomes" id="UP000197138"/>
    </source>
</evidence>
<dbReference type="Proteomes" id="UP000197138">
    <property type="component" value="Unassembled WGS sequence"/>
</dbReference>